<sequence length="192" mass="19556">MRRTLTAVGGSAVLAAALILPGCAPEATAPPTSSPSVPVSSTAPAPPVDPGLPDPGALTDVLYRLADPGLPGAEKLPLVQGASDGDAETLDRFAAAMHDNGYRPATFTAADLGWADGGPPDDVLATITVSKDGDEGGFSLPMEFVRDHDQWQLSQDTFTMLMDVQAPAPESPTEAPAEAPPPAEPEAPEPPG</sequence>
<evidence type="ECO:0000256" key="2">
    <source>
        <dbReference type="ARBA" id="ARBA00093774"/>
    </source>
</evidence>
<feature type="region of interest" description="Disordered" evidence="3">
    <location>
        <begin position="27"/>
        <end position="56"/>
    </location>
</feature>
<gene>
    <name evidence="6" type="ORF">MIU77_07530</name>
</gene>
<evidence type="ECO:0000259" key="5">
    <source>
        <dbReference type="Pfam" id="PF26580"/>
    </source>
</evidence>
<evidence type="ECO:0000313" key="6">
    <source>
        <dbReference type="EMBL" id="ULN54110.1"/>
    </source>
</evidence>
<keyword evidence="7" id="KW-1185">Reference proteome</keyword>
<dbReference type="Pfam" id="PF26580">
    <property type="entry name" value="Mtb12_C"/>
    <property type="match status" value="1"/>
</dbReference>
<feature type="compositionally biased region" description="Pro residues" evidence="3">
    <location>
        <begin position="178"/>
        <end position="192"/>
    </location>
</feature>
<dbReference type="Proteomes" id="UP001055200">
    <property type="component" value="Chromosome"/>
</dbReference>
<organism evidence="6 7">
    <name type="scientific">Mycolicibacillus parakoreensis</name>
    <dbReference type="NCBI Taxonomy" id="1069221"/>
    <lineage>
        <taxon>Bacteria</taxon>
        <taxon>Bacillati</taxon>
        <taxon>Actinomycetota</taxon>
        <taxon>Actinomycetes</taxon>
        <taxon>Mycobacteriales</taxon>
        <taxon>Mycobacteriaceae</taxon>
        <taxon>Mycolicibacillus</taxon>
    </lineage>
</organism>
<dbReference type="EMBL" id="CP092365">
    <property type="protein sequence ID" value="ULN54110.1"/>
    <property type="molecule type" value="Genomic_DNA"/>
</dbReference>
<feature type="region of interest" description="Disordered" evidence="3">
    <location>
        <begin position="164"/>
        <end position="192"/>
    </location>
</feature>
<evidence type="ECO:0000256" key="3">
    <source>
        <dbReference type="SAM" id="MobiDB-lite"/>
    </source>
</evidence>
<feature type="compositionally biased region" description="Pro residues" evidence="3">
    <location>
        <begin position="44"/>
        <end position="53"/>
    </location>
</feature>
<evidence type="ECO:0000256" key="4">
    <source>
        <dbReference type="SAM" id="SignalP"/>
    </source>
</evidence>
<dbReference type="RefSeq" id="WP_240172310.1">
    <property type="nucleotide sequence ID" value="NZ_CP092365.1"/>
</dbReference>
<feature type="compositionally biased region" description="Low complexity" evidence="3">
    <location>
        <begin position="27"/>
        <end position="43"/>
    </location>
</feature>
<feature type="domain" description="Low molecular weight antigen MTB12-like C-terminal" evidence="5">
    <location>
        <begin position="52"/>
        <end position="166"/>
    </location>
</feature>
<evidence type="ECO:0000256" key="1">
    <source>
        <dbReference type="ARBA" id="ARBA00022729"/>
    </source>
</evidence>
<keyword evidence="1 4" id="KW-0732">Signal</keyword>
<protein>
    <recommendedName>
        <fullName evidence="5">Low molecular weight antigen MTB12-like C-terminal domain-containing protein</fullName>
    </recommendedName>
</protein>
<comment type="similarity">
    <text evidence="2">Belongs to the MTB12 family.</text>
</comment>
<dbReference type="InterPro" id="IPR058644">
    <property type="entry name" value="Mtb12-like_C"/>
</dbReference>
<name>A0ABY3U4P3_9MYCO</name>
<feature type="chain" id="PRO_5045503622" description="Low molecular weight antigen MTB12-like C-terminal domain-containing protein" evidence="4">
    <location>
        <begin position="30"/>
        <end position="192"/>
    </location>
</feature>
<accession>A0ABY3U4P3</accession>
<reference evidence="6" key="1">
    <citation type="submission" date="2022-08" db="EMBL/GenBank/DDBJ databases">
        <title>Complete genome sequence of 14 non-tuberculosis mycobacteria type-strains.</title>
        <authorList>
            <person name="Igarashi Y."/>
            <person name="Osugi A."/>
            <person name="Mitarai S."/>
        </authorList>
    </citation>
    <scope>NUCLEOTIDE SEQUENCE</scope>
    <source>
        <strain evidence="6">DSM 45575</strain>
    </source>
</reference>
<proteinExistence type="inferred from homology"/>
<evidence type="ECO:0000313" key="7">
    <source>
        <dbReference type="Proteomes" id="UP001055200"/>
    </source>
</evidence>
<feature type="signal peptide" evidence="4">
    <location>
        <begin position="1"/>
        <end position="29"/>
    </location>
</feature>
<feature type="compositionally biased region" description="Low complexity" evidence="3">
    <location>
        <begin position="166"/>
        <end position="177"/>
    </location>
</feature>